<dbReference type="GO" id="GO:0043531">
    <property type="term" value="F:ADP binding"/>
    <property type="evidence" value="ECO:0007669"/>
    <property type="project" value="InterPro"/>
</dbReference>
<evidence type="ECO:0000256" key="6">
    <source>
        <dbReference type="SAM" id="Coils"/>
    </source>
</evidence>
<dbReference type="InParanoid" id="A0A0P0Y8A7"/>
<dbReference type="EMBL" id="AP014968">
    <property type="protein sequence ID" value="BAT16285.1"/>
    <property type="molecule type" value="Genomic_DNA"/>
</dbReference>
<reference evidence="10 11" key="3">
    <citation type="journal article" date="2013" name="Rice">
        <title>Improvement of the Oryza sativa Nipponbare reference genome using next generation sequence and optical map data.</title>
        <authorList>
            <person name="Kawahara Y."/>
            <person name="de la Bastide M."/>
            <person name="Hamilton J.P."/>
            <person name="Kanamori H."/>
            <person name="McCombie W.R."/>
            <person name="Ouyang S."/>
            <person name="Schwartz D.C."/>
            <person name="Tanaka T."/>
            <person name="Wu J."/>
            <person name="Zhou S."/>
            <person name="Childs K.L."/>
            <person name="Davidson R.M."/>
            <person name="Lin H."/>
            <person name="Quesada-Ocampo L."/>
            <person name="Vaillancourt B."/>
            <person name="Sakai H."/>
            <person name="Lee S.S."/>
            <person name="Kim J."/>
            <person name="Numa H."/>
            <person name="Itoh T."/>
            <person name="Buell C.R."/>
            <person name="Matsumoto T."/>
        </authorList>
    </citation>
    <scope>NUCLEOTIDE SEQUENCE [LARGE SCALE GENOMIC DNA]</scope>
    <source>
        <strain evidence="11">cv. Nipponbare</strain>
    </source>
</reference>
<dbReference type="PRINTS" id="PR00364">
    <property type="entry name" value="DISEASERSIST"/>
</dbReference>
<dbReference type="Pfam" id="PF00931">
    <property type="entry name" value="NB-ARC"/>
    <property type="match status" value="1"/>
</dbReference>
<name>A0A0P0Y8A7_ORYSJ</name>
<feature type="domain" description="Disease resistance protein winged helix" evidence="9">
    <location>
        <begin position="466"/>
        <end position="543"/>
    </location>
</feature>
<dbReference type="STRING" id="39947.A0A0P0Y8A7"/>
<dbReference type="OMA" id="WEDKDIS"/>
<dbReference type="FunCoup" id="A0A0P0Y8A7">
    <property type="interactions" value="1"/>
</dbReference>
<evidence type="ECO:0000259" key="9">
    <source>
        <dbReference type="Pfam" id="PF23559"/>
    </source>
</evidence>
<evidence type="ECO:0000313" key="11">
    <source>
        <dbReference type="Proteomes" id="UP000059680"/>
    </source>
</evidence>
<dbReference type="SUPFAM" id="SSF52540">
    <property type="entry name" value="P-loop containing nucleoside triphosphate hydrolases"/>
    <property type="match status" value="1"/>
</dbReference>
<keyword evidence="2" id="KW-0433">Leucine-rich repeat</keyword>
<keyword evidence="6" id="KW-0175">Coiled coil</keyword>
<reference evidence="10 11" key="2">
    <citation type="journal article" date="2013" name="Plant Cell Physiol.">
        <title>Rice Annotation Project Database (RAP-DB): an integrative and interactive database for rice genomics.</title>
        <authorList>
            <person name="Sakai H."/>
            <person name="Lee S.S."/>
            <person name="Tanaka T."/>
            <person name="Numa H."/>
            <person name="Kim J."/>
            <person name="Kawahara Y."/>
            <person name="Wakimoto H."/>
            <person name="Yang C.C."/>
            <person name="Iwamoto M."/>
            <person name="Abe T."/>
            <person name="Yamada Y."/>
            <person name="Muto A."/>
            <person name="Inokuchi H."/>
            <person name="Ikemura T."/>
            <person name="Matsumoto T."/>
            <person name="Sasaki T."/>
            <person name="Itoh T."/>
        </authorList>
    </citation>
    <scope>NUCLEOTIDE SEQUENCE [LARGE SCALE GENOMIC DNA]</scope>
    <source>
        <strain evidence="11">cv. Nipponbare</strain>
    </source>
</reference>
<dbReference type="SMR" id="A0A0P0Y8A7"/>
<feature type="domain" description="Disease resistance N-terminal" evidence="8">
    <location>
        <begin position="18"/>
        <end position="107"/>
    </location>
</feature>
<dbReference type="Proteomes" id="UP000059680">
    <property type="component" value="Chromosome 12"/>
</dbReference>
<evidence type="ECO:0000259" key="8">
    <source>
        <dbReference type="Pfam" id="PF18052"/>
    </source>
</evidence>
<accession>A0A0P0Y8A7</accession>
<dbReference type="InterPro" id="IPR058922">
    <property type="entry name" value="WHD_DRP"/>
</dbReference>
<keyword evidence="12 13" id="KW-1267">Proteomics identification</keyword>
<dbReference type="Gene3D" id="1.10.10.10">
    <property type="entry name" value="Winged helix-like DNA-binding domain superfamily/Winged helix DNA-binding domain"/>
    <property type="match status" value="1"/>
</dbReference>
<evidence type="ECO:0000256" key="1">
    <source>
        <dbReference type="ARBA" id="ARBA00008894"/>
    </source>
</evidence>
<evidence type="ECO:0000256" key="4">
    <source>
        <dbReference type="ARBA" id="ARBA00022741"/>
    </source>
</evidence>
<dbReference type="InterPro" id="IPR036388">
    <property type="entry name" value="WH-like_DNA-bd_sf"/>
</dbReference>
<organism evidence="10 11">
    <name type="scientific">Oryza sativa subsp. japonica</name>
    <name type="common">Rice</name>
    <dbReference type="NCBI Taxonomy" id="39947"/>
    <lineage>
        <taxon>Eukaryota</taxon>
        <taxon>Viridiplantae</taxon>
        <taxon>Streptophyta</taxon>
        <taxon>Embryophyta</taxon>
        <taxon>Tracheophyta</taxon>
        <taxon>Spermatophyta</taxon>
        <taxon>Magnoliopsida</taxon>
        <taxon>Liliopsida</taxon>
        <taxon>Poales</taxon>
        <taxon>Poaceae</taxon>
        <taxon>BOP clade</taxon>
        <taxon>Oryzoideae</taxon>
        <taxon>Oryzeae</taxon>
        <taxon>Oryzinae</taxon>
        <taxon>Oryza</taxon>
        <taxon>Oryza sativa</taxon>
    </lineage>
</organism>
<dbReference type="Gramene" id="Os12t0204800-01">
    <property type="protein sequence ID" value="Os12t0204800-01"/>
    <property type="gene ID" value="Os12g0204800"/>
</dbReference>
<protein>
    <submittedName>
        <fullName evidence="10">Os12g0204800 protein</fullName>
    </submittedName>
</protein>
<evidence type="ECO:0007829" key="13">
    <source>
        <dbReference type="ProteomicsDB" id="A0A0P0Y8A7"/>
    </source>
</evidence>
<evidence type="ECO:0000259" key="7">
    <source>
        <dbReference type="Pfam" id="PF00931"/>
    </source>
</evidence>
<evidence type="ECO:0000256" key="2">
    <source>
        <dbReference type="ARBA" id="ARBA00022614"/>
    </source>
</evidence>
<evidence type="ECO:0000256" key="5">
    <source>
        <dbReference type="ARBA" id="ARBA00022821"/>
    </source>
</evidence>
<dbReference type="eggNOG" id="KOG4658">
    <property type="taxonomic scope" value="Eukaryota"/>
</dbReference>
<dbReference type="Pfam" id="PF23559">
    <property type="entry name" value="WHD_DRP"/>
    <property type="match status" value="1"/>
</dbReference>
<dbReference type="PaxDb" id="39947-A0A0P0Y8A7"/>
<comment type="similarity">
    <text evidence="1">Belongs to the disease resistance NB-LRR family.</text>
</comment>
<reference evidence="11" key="1">
    <citation type="journal article" date="2005" name="Nature">
        <title>The map-based sequence of the rice genome.</title>
        <authorList>
            <consortium name="International rice genome sequencing project (IRGSP)"/>
            <person name="Matsumoto T."/>
            <person name="Wu J."/>
            <person name="Kanamori H."/>
            <person name="Katayose Y."/>
            <person name="Fujisawa M."/>
            <person name="Namiki N."/>
            <person name="Mizuno H."/>
            <person name="Yamamoto K."/>
            <person name="Antonio B.A."/>
            <person name="Baba T."/>
            <person name="Sakata K."/>
            <person name="Nagamura Y."/>
            <person name="Aoki H."/>
            <person name="Arikawa K."/>
            <person name="Arita K."/>
            <person name="Bito T."/>
            <person name="Chiden Y."/>
            <person name="Fujitsuka N."/>
            <person name="Fukunaka R."/>
            <person name="Hamada M."/>
            <person name="Harada C."/>
            <person name="Hayashi A."/>
            <person name="Hijishita S."/>
            <person name="Honda M."/>
            <person name="Hosokawa S."/>
            <person name="Ichikawa Y."/>
            <person name="Idonuma A."/>
            <person name="Iijima M."/>
            <person name="Ikeda M."/>
            <person name="Ikeno M."/>
            <person name="Ito K."/>
            <person name="Ito S."/>
            <person name="Ito T."/>
            <person name="Ito Y."/>
            <person name="Ito Y."/>
            <person name="Iwabuchi A."/>
            <person name="Kamiya K."/>
            <person name="Karasawa W."/>
            <person name="Kurita K."/>
            <person name="Katagiri S."/>
            <person name="Kikuta A."/>
            <person name="Kobayashi H."/>
            <person name="Kobayashi N."/>
            <person name="Machita K."/>
            <person name="Maehara T."/>
            <person name="Masukawa M."/>
            <person name="Mizubayashi T."/>
            <person name="Mukai Y."/>
            <person name="Nagasaki H."/>
            <person name="Nagata Y."/>
            <person name="Naito S."/>
            <person name="Nakashima M."/>
            <person name="Nakama Y."/>
            <person name="Nakamichi Y."/>
            <person name="Nakamura M."/>
            <person name="Meguro A."/>
            <person name="Negishi M."/>
            <person name="Ohta I."/>
            <person name="Ohta T."/>
            <person name="Okamoto M."/>
            <person name="Ono N."/>
            <person name="Saji S."/>
            <person name="Sakaguchi M."/>
            <person name="Sakai K."/>
            <person name="Shibata M."/>
            <person name="Shimokawa T."/>
            <person name="Song J."/>
            <person name="Takazaki Y."/>
            <person name="Terasawa K."/>
            <person name="Tsugane M."/>
            <person name="Tsuji K."/>
            <person name="Ueda S."/>
            <person name="Waki K."/>
            <person name="Yamagata H."/>
            <person name="Yamamoto M."/>
            <person name="Yamamoto S."/>
            <person name="Yamane H."/>
            <person name="Yoshiki S."/>
            <person name="Yoshihara R."/>
            <person name="Yukawa K."/>
            <person name="Zhong H."/>
            <person name="Yano M."/>
            <person name="Yuan Q."/>
            <person name="Ouyang S."/>
            <person name="Liu J."/>
            <person name="Jones K.M."/>
            <person name="Gansberger K."/>
            <person name="Moffat K."/>
            <person name="Hill J."/>
            <person name="Bera J."/>
            <person name="Fadrosh D."/>
            <person name="Jin S."/>
            <person name="Johri S."/>
            <person name="Kim M."/>
            <person name="Overton L."/>
            <person name="Reardon M."/>
            <person name="Tsitrin T."/>
            <person name="Vuong H."/>
            <person name="Weaver B."/>
            <person name="Ciecko A."/>
            <person name="Tallon L."/>
            <person name="Jackson J."/>
            <person name="Pai G."/>
            <person name="Aken S.V."/>
            <person name="Utterback T."/>
            <person name="Reidmuller S."/>
            <person name="Feldblyum T."/>
            <person name="Hsiao J."/>
            <person name="Zismann V."/>
            <person name="Iobst S."/>
            <person name="de Vazeille A.R."/>
            <person name="Buell C.R."/>
            <person name="Ying K."/>
            <person name="Li Y."/>
            <person name="Lu T."/>
            <person name="Huang Y."/>
            <person name="Zhao Q."/>
            <person name="Feng Q."/>
            <person name="Zhang L."/>
            <person name="Zhu J."/>
            <person name="Weng Q."/>
            <person name="Mu J."/>
            <person name="Lu Y."/>
            <person name="Fan D."/>
            <person name="Liu Y."/>
            <person name="Guan J."/>
            <person name="Zhang Y."/>
            <person name="Yu S."/>
            <person name="Liu X."/>
            <person name="Zhang Y."/>
            <person name="Hong G."/>
            <person name="Han B."/>
            <person name="Choisne N."/>
            <person name="Demange N."/>
            <person name="Orjeda G."/>
            <person name="Samain S."/>
            <person name="Cattolico L."/>
            <person name="Pelletier E."/>
            <person name="Couloux A."/>
            <person name="Segurens B."/>
            <person name="Wincker P."/>
            <person name="D'Hont A."/>
            <person name="Scarpelli C."/>
            <person name="Weissenbach J."/>
            <person name="Salanoubat M."/>
            <person name="Quetier F."/>
            <person name="Yu Y."/>
            <person name="Kim H.R."/>
            <person name="Rambo T."/>
            <person name="Currie J."/>
            <person name="Collura K."/>
            <person name="Luo M."/>
            <person name="Yang T."/>
            <person name="Ammiraju J.S.S."/>
            <person name="Engler F."/>
            <person name="Soderlund C."/>
            <person name="Wing R.A."/>
            <person name="Palmer L.E."/>
            <person name="de la Bastide M."/>
            <person name="Spiegel L."/>
            <person name="Nascimento L."/>
            <person name="Zutavern T."/>
            <person name="O'Shaughnessy A."/>
            <person name="Dike S."/>
            <person name="Dedhia N."/>
            <person name="Preston R."/>
            <person name="Balija V."/>
            <person name="McCombie W.R."/>
            <person name="Chow T."/>
            <person name="Chen H."/>
            <person name="Chung M."/>
            <person name="Chen C."/>
            <person name="Shaw J."/>
            <person name="Wu H."/>
            <person name="Hsiao K."/>
            <person name="Chao Y."/>
            <person name="Chu M."/>
            <person name="Cheng C."/>
            <person name="Hour A."/>
            <person name="Lee P."/>
            <person name="Lin S."/>
            <person name="Lin Y."/>
            <person name="Liou J."/>
            <person name="Liu S."/>
            <person name="Hsing Y."/>
            <person name="Raghuvanshi S."/>
            <person name="Mohanty A."/>
            <person name="Bharti A.K."/>
            <person name="Gaur A."/>
            <person name="Gupta V."/>
            <person name="Kumar D."/>
            <person name="Ravi V."/>
            <person name="Vij S."/>
            <person name="Kapur A."/>
            <person name="Khurana P."/>
            <person name="Khurana P."/>
            <person name="Khurana J.P."/>
            <person name="Tyagi A.K."/>
            <person name="Gaikwad K."/>
            <person name="Singh A."/>
            <person name="Dalal V."/>
            <person name="Srivastava S."/>
            <person name="Dixit A."/>
            <person name="Pal A.K."/>
            <person name="Ghazi I.A."/>
            <person name="Yadav M."/>
            <person name="Pandit A."/>
            <person name="Bhargava A."/>
            <person name="Sureshbabu K."/>
            <person name="Batra K."/>
            <person name="Sharma T.R."/>
            <person name="Mohapatra T."/>
            <person name="Singh N.K."/>
            <person name="Messing J."/>
            <person name="Nelson A.B."/>
            <person name="Fuks G."/>
            <person name="Kavchok S."/>
            <person name="Keizer G."/>
            <person name="Linton E."/>
            <person name="Llaca V."/>
            <person name="Song R."/>
            <person name="Tanyolac B."/>
            <person name="Young S."/>
            <person name="Ho-Il K."/>
            <person name="Hahn J.H."/>
            <person name="Sangsakoo G."/>
            <person name="Vanavichit A."/>
            <person name="de Mattos Luiz.A.T."/>
            <person name="Zimmer P.D."/>
            <person name="Malone G."/>
            <person name="Dellagostin O."/>
            <person name="de Oliveira A.C."/>
            <person name="Bevan M."/>
            <person name="Bancroft I."/>
            <person name="Minx P."/>
            <person name="Cordum H."/>
            <person name="Wilson R."/>
            <person name="Cheng Z."/>
            <person name="Jin W."/>
            <person name="Jiang J."/>
            <person name="Leong S.A."/>
            <person name="Iwama H."/>
            <person name="Gojobori T."/>
            <person name="Itoh T."/>
            <person name="Niimura Y."/>
            <person name="Fujii Y."/>
            <person name="Habara T."/>
            <person name="Sakai H."/>
            <person name="Sato Y."/>
            <person name="Wilson G."/>
            <person name="Kumar K."/>
            <person name="McCouch S."/>
            <person name="Juretic N."/>
            <person name="Hoen D."/>
            <person name="Wright S."/>
            <person name="Bruskiewich R."/>
            <person name="Bureau T."/>
            <person name="Miyao A."/>
            <person name="Hirochika H."/>
            <person name="Nishikawa T."/>
            <person name="Kadowaki K."/>
            <person name="Sugiura M."/>
            <person name="Burr B."/>
            <person name="Sasaki T."/>
        </authorList>
    </citation>
    <scope>NUCLEOTIDE SEQUENCE [LARGE SCALE GENOMIC DNA]</scope>
    <source>
        <strain evidence="11">cv. Nipponbare</strain>
    </source>
</reference>
<feature type="domain" description="NB-ARC" evidence="7">
    <location>
        <begin position="218"/>
        <end position="381"/>
    </location>
</feature>
<dbReference type="FunFam" id="3.40.50.300:FF:001091">
    <property type="entry name" value="Probable disease resistance protein At1g61300"/>
    <property type="match status" value="1"/>
</dbReference>
<dbReference type="InterPro" id="IPR041118">
    <property type="entry name" value="Rx_N"/>
</dbReference>
<dbReference type="PANTHER" id="PTHR23155">
    <property type="entry name" value="DISEASE RESISTANCE PROTEIN RP"/>
    <property type="match status" value="1"/>
</dbReference>
<keyword evidence="11" id="KW-1185">Reference proteome</keyword>
<evidence type="ECO:0000313" key="10">
    <source>
        <dbReference type="EMBL" id="BAT16285.1"/>
    </source>
</evidence>
<proteinExistence type="evidence at protein level"/>
<dbReference type="InterPro" id="IPR027417">
    <property type="entry name" value="P-loop_NTPase"/>
</dbReference>
<dbReference type="InterPro" id="IPR044974">
    <property type="entry name" value="Disease_R_plants"/>
</dbReference>
<dbReference type="InterPro" id="IPR002182">
    <property type="entry name" value="NB-ARC"/>
</dbReference>
<dbReference type="Gene3D" id="1.20.5.4130">
    <property type="match status" value="1"/>
</dbReference>
<evidence type="ECO:0007829" key="12">
    <source>
        <dbReference type="PeptideAtlas" id="A0A0P0Y8A7"/>
    </source>
</evidence>
<gene>
    <name evidence="10" type="ordered locus">Os12g0204800</name>
    <name evidence="10" type="ORF">OSNPB_120204800</name>
</gene>
<dbReference type="Gene3D" id="3.40.50.300">
    <property type="entry name" value="P-loop containing nucleotide triphosphate hydrolases"/>
    <property type="match status" value="1"/>
</dbReference>
<dbReference type="Gene3D" id="1.10.8.430">
    <property type="entry name" value="Helical domain of apoptotic protease-activating factors"/>
    <property type="match status" value="1"/>
</dbReference>
<dbReference type="Pfam" id="PF18052">
    <property type="entry name" value="Rx_N"/>
    <property type="match status" value="1"/>
</dbReference>
<evidence type="ECO:0000256" key="3">
    <source>
        <dbReference type="ARBA" id="ARBA00022737"/>
    </source>
</evidence>
<dbReference type="AlphaFoldDB" id="A0A0P0Y8A7"/>
<dbReference type="PANTHER" id="PTHR23155:SF1045">
    <property type="entry name" value="OS12G0204800 PROTEIN"/>
    <property type="match status" value="1"/>
</dbReference>
<dbReference type="InterPro" id="IPR042197">
    <property type="entry name" value="Apaf_helical"/>
</dbReference>
<feature type="non-terminal residue" evidence="10">
    <location>
        <position position="1"/>
    </location>
</feature>
<keyword evidence="3" id="KW-0677">Repeat</keyword>
<dbReference type="GO" id="GO:0098542">
    <property type="term" value="P:defense response to other organism"/>
    <property type="evidence" value="ECO:0000318"/>
    <property type="project" value="GO_Central"/>
</dbReference>
<feature type="coiled-coil region" evidence="6">
    <location>
        <begin position="76"/>
        <end position="103"/>
    </location>
</feature>
<sequence length="652" mass="74521">NMETAVLVFAGKSLATPAISFFVNKAFSYLNEYRKAEGLEAVKNRLEENIPKIQSVIDVADPDYIKDKSEALDAWLWQLRDAVEEAEDAIDELEVERDQNKVSHQAGSSSFTRMKHKFVQSVKHVRVLGTTSNSPLKRLKKALEGLDEAAKGVKNFLTLVQIHQNTRSNLNNPEQDDISFRAKGKDLNADRVFGRENEKEHIVGWLTNTSSEDNQDAKNNNHVPIMSIVGHGGIGKTTLAQLISHDSRIKKHFDTVIWVAVSMSFDAKTLLDKIIQSVTLLKPSVDTYEALQQHLKKEIETIKYLLILDDVWEDKDISKWENLFSSLRTGVCGRKILLTTRMQSVADLASAVMRCEREFFPLCGLEEDENLRLFNHHAFINPDPQEFEDFQQVGEEIAKKLRGCPLVTKVVAGHLRAHMKVQFWNTFLHEHLDNFDGSMEDVVKVLKLSYYHLVPGLQVCFRYCSIFPKNHEFKKEELVKMWIAAGLISQTTGEAERAQDAAEEYLDLLNRKSFFELKLRNFRFGRNECHEYFVMHDLMHDLATWVSSGECARIADVASSKKLKPTVRHLSVAGIDGFPVDAIKSLSQFKNLRTIIIEDCHDIQDDTSREVEKVIESLKALRVVQYHMFSRSRFPGKEANLKHLRYVSVSMN</sequence>
<keyword evidence="4" id="KW-0547">Nucleotide-binding</keyword>
<keyword evidence="5" id="KW-0611">Plant defense</keyword>